<comment type="caution">
    <text evidence="1">The sequence shown here is derived from an EMBL/GenBank/DDBJ whole genome shotgun (WGS) entry which is preliminary data.</text>
</comment>
<protein>
    <submittedName>
        <fullName evidence="1">Uncharacterized protein</fullName>
    </submittedName>
</protein>
<dbReference type="Proteomes" id="UP000189137">
    <property type="component" value="Unassembled WGS sequence"/>
</dbReference>
<proteinExistence type="predicted"/>
<gene>
    <name evidence="1" type="ORF">SAMEA3375112_03710</name>
</gene>
<dbReference type="EMBL" id="FUPS01000016">
    <property type="protein sequence ID" value="SJT10610.1"/>
    <property type="molecule type" value="Genomic_DNA"/>
</dbReference>
<sequence length="31" mass="3680">MKNKEKEIIIRGILIGIFYFLGIVFSNTFFK</sequence>
<evidence type="ECO:0000313" key="1">
    <source>
        <dbReference type="EMBL" id="SJT10610.1"/>
    </source>
</evidence>
<reference evidence="1 2" key="1">
    <citation type="submission" date="2017-02" db="EMBL/GenBank/DDBJ databases">
        <authorList>
            <consortium name="Pathogen Informatics"/>
        </authorList>
    </citation>
    <scope>NUCLEOTIDE SEQUENCE [LARGE SCALE GENOMIC DNA]</scope>
    <source>
        <strain evidence="1 2">VRECD0157</strain>
    </source>
</reference>
<evidence type="ECO:0000313" key="2">
    <source>
        <dbReference type="Proteomes" id="UP000189137"/>
    </source>
</evidence>
<name>A0A9X8WS42_CLODI</name>
<dbReference type="AlphaFoldDB" id="A0A9X8WS42"/>
<accession>A0A9X8WS42</accession>
<organism evidence="1 2">
    <name type="scientific">Clostridioides difficile</name>
    <name type="common">Peptoclostridium difficile</name>
    <dbReference type="NCBI Taxonomy" id="1496"/>
    <lineage>
        <taxon>Bacteria</taxon>
        <taxon>Bacillati</taxon>
        <taxon>Bacillota</taxon>
        <taxon>Clostridia</taxon>
        <taxon>Peptostreptococcales</taxon>
        <taxon>Peptostreptococcaceae</taxon>
        <taxon>Clostridioides</taxon>
    </lineage>
</organism>